<dbReference type="InterPro" id="IPR001647">
    <property type="entry name" value="HTH_TetR"/>
</dbReference>
<dbReference type="SUPFAM" id="SSF46689">
    <property type="entry name" value="Homeodomain-like"/>
    <property type="match status" value="1"/>
</dbReference>
<dbReference type="PANTHER" id="PTHR47506">
    <property type="entry name" value="TRANSCRIPTIONAL REGULATORY PROTEIN"/>
    <property type="match status" value="1"/>
</dbReference>
<evidence type="ECO:0000256" key="3">
    <source>
        <dbReference type="ARBA" id="ARBA00023163"/>
    </source>
</evidence>
<dbReference type="Gene3D" id="1.10.357.10">
    <property type="entry name" value="Tetracycline Repressor, domain 2"/>
    <property type="match status" value="1"/>
</dbReference>
<keyword evidence="1" id="KW-0805">Transcription regulation</keyword>
<dbReference type="SUPFAM" id="SSF48498">
    <property type="entry name" value="Tetracyclin repressor-like, C-terminal domain"/>
    <property type="match status" value="1"/>
</dbReference>
<keyword evidence="3" id="KW-0804">Transcription</keyword>
<keyword evidence="2 4" id="KW-0238">DNA-binding</keyword>
<dbReference type="InterPro" id="IPR036271">
    <property type="entry name" value="Tet_transcr_reg_TetR-rel_C_sf"/>
</dbReference>
<dbReference type="InterPro" id="IPR009057">
    <property type="entry name" value="Homeodomain-like_sf"/>
</dbReference>
<organism evidence="6 7">
    <name type="scientific">Spongiibacter thalassae</name>
    <dbReference type="NCBI Taxonomy" id="2721624"/>
    <lineage>
        <taxon>Bacteria</taxon>
        <taxon>Pseudomonadati</taxon>
        <taxon>Pseudomonadota</taxon>
        <taxon>Gammaproteobacteria</taxon>
        <taxon>Cellvibrionales</taxon>
        <taxon>Spongiibacteraceae</taxon>
        <taxon>Spongiibacter</taxon>
    </lineage>
</organism>
<keyword evidence="7" id="KW-1185">Reference proteome</keyword>
<evidence type="ECO:0000256" key="2">
    <source>
        <dbReference type="ARBA" id="ARBA00023125"/>
    </source>
</evidence>
<proteinExistence type="predicted"/>
<accession>A0ABX1GM14</accession>
<gene>
    <name evidence="6" type="ORF">HCU74_18375</name>
</gene>
<feature type="domain" description="HTH tetR-type" evidence="5">
    <location>
        <begin position="6"/>
        <end position="66"/>
    </location>
</feature>
<dbReference type="PROSITE" id="PS50977">
    <property type="entry name" value="HTH_TETR_2"/>
    <property type="match status" value="1"/>
</dbReference>
<feature type="DNA-binding region" description="H-T-H motif" evidence="4">
    <location>
        <begin position="29"/>
        <end position="48"/>
    </location>
</feature>
<dbReference type="RefSeq" id="WP_168451895.1">
    <property type="nucleotide sequence ID" value="NZ_JAAWWK010000007.1"/>
</dbReference>
<reference evidence="6 7" key="1">
    <citation type="submission" date="2020-04" db="EMBL/GenBank/DDBJ databases">
        <authorList>
            <person name="Yoon J."/>
        </authorList>
    </citation>
    <scope>NUCLEOTIDE SEQUENCE [LARGE SCALE GENOMIC DNA]</scope>
    <source>
        <strain evidence="6 7">KMU-166</strain>
    </source>
</reference>
<evidence type="ECO:0000256" key="1">
    <source>
        <dbReference type="ARBA" id="ARBA00023015"/>
    </source>
</evidence>
<evidence type="ECO:0000256" key="4">
    <source>
        <dbReference type="PROSITE-ProRule" id="PRU00335"/>
    </source>
</evidence>
<comment type="caution">
    <text evidence="6">The sequence shown here is derived from an EMBL/GenBank/DDBJ whole genome shotgun (WGS) entry which is preliminary data.</text>
</comment>
<protein>
    <submittedName>
        <fullName evidence="6">TetR/AcrR family transcriptional regulator</fullName>
    </submittedName>
</protein>
<dbReference type="Pfam" id="PF00440">
    <property type="entry name" value="TetR_N"/>
    <property type="match status" value="1"/>
</dbReference>
<dbReference type="PANTHER" id="PTHR47506:SF1">
    <property type="entry name" value="HTH-TYPE TRANSCRIPTIONAL REGULATOR YJDC"/>
    <property type="match status" value="1"/>
</dbReference>
<dbReference type="Gene3D" id="1.10.10.60">
    <property type="entry name" value="Homeodomain-like"/>
    <property type="match status" value="1"/>
</dbReference>
<name>A0ABX1GM14_9GAMM</name>
<evidence type="ECO:0000313" key="7">
    <source>
        <dbReference type="Proteomes" id="UP000765845"/>
    </source>
</evidence>
<sequence>MPRPRHHDNNQLIEQAMYCFWARGYSSTGMRELESSLNLRAPAIYNRFGSKQALFTTSLEYYLERIVGHRIHHYLTDSTQAPPDRLAQFMRSAIFPRNADLSLLSLSPPQPLSSCLLVRTALDPVARSNDVKAILHRAQRTLEAAFTTTLAPLSAHADDTARQLLLCFNGLMVSQLCGHSRAELEGQLDATLALIPRSRASHNPSTQH</sequence>
<evidence type="ECO:0000259" key="5">
    <source>
        <dbReference type="PROSITE" id="PS50977"/>
    </source>
</evidence>
<dbReference type="EMBL" id="JAAWWK010000007">
    <property type="protein sequence ID" value="NKI19377.1"/>
    <property type="molecule type" value="Genomic_DNA"/>
</dbReference>
<evidence type="ECO:0000313" key="6">
    <source>
        <dbReference type="EMBL" id="NKI19377.1"/>
    </source>
</evidence>
<dbReference type="Proteomes" id="UP000765845">
    <property type="component" value="Unassembled WGS sequence"/>
</dbReference>